<evidence type="ECO:0000313" key="2">
    <source>
        <dbReference type="Proteomes" id="UP000823641"/>
    </source>
</evidence>
<protein>
    <recommendedName>
        <fullName evidence="3">Transposase</fullName>
    </recommendedName>
</protein>
<gene>
    <name evidence="1" type="ORF">IAA73_09850</name>
</gene>
<dbReference type="AlphaFoldDB" id="A0A9D9N522"/>
<evidence type="ECO:0000313" key="1">
    <source>
        <dbReference type="EMBL" id="MBO8460622.1"/>
    </source>
</evidence>
<dbReference type="EMBL" id="JADIMG010000092">
    <property type="protein sequence ID" value="MBO8460622.1"/>
    <property type="molecule type" value="Genomic_DNA"/>
</dbReference>
<evidence type="ECO:0008006" key="3">
    <source>
        <dbReference type="Google" id="ProtNLM"/>
    </source>
</evidence>
<reference evidence="1" key="1">
    <citation type="submission" date="2020-10" db="EMBL/GenBank/DDBJ databases">
        <authorList>
            <person name="Gilroy R."/>
        </authorList>
    </citation>
    <scope>NUCLEOTIDE SEQUENCE</scope>
    <source>
        <strain evidence="1">G3-3990</strain>
    </source>
</reference>
<comment type="caution">
    <text evidence="1">The sequence shown here is derived from an EMBL/GenBank/DDBJ whole genome shotgun (WGS) entry which is preliminary data.</text>
</comment>
<accession>A0A9D9N522</accession>
<organism evidence="1 2">
    <name type="scientific">Candidatus Gallipaludibacter merdavium</name>
    <dbReference type="NCBI Taxonomy" id="2840839"/>
    <lineage>
        <taxon>Bacteria</taxon>
        <taxon>Pseudomonadati</taxon>
        <taxon>Bacteroidota</taxon>
        <taxon>Bacteroidia</taxon>
        <taxon>Bacteroidales</taxon>
        <taxon>Candidatus Gallipaludibacter</taxon>
    </lineage>
</organism>
<proteinExistence type="predicted"/>
<dbReference type="PANTHER" id="PTHR33408:SF2">
    <property type="entry name" value="TRANSPOSASE DDE DOMAIN-CONTAINING PROTEIN"/>
    <property type="match status" value="1"/>
</dbReference>
<reference evidence="1" key="2">
    <citation type="journal article" date="2021" name="PeerJ">
        <title>Extensive microbial diversity within the chicken gut microbiome revealed by metagenomics and culture.</title>
        <authorList>
            <person name="Gilroy R."/>
            <person name="Ravi A."/>
            <person name="Getino M."/>
            <person name="Pursley I."/>
            <person name="Horton D.L."/>
            <person name="Alikhan N.F."/>
            <person name="Baker D."/>
            <person name="Gharbi K."/>
            <person name="Hall N."/>
            <person name="Watson M."/>
            <person name="Adriaenssens E.M."/>
            <person name="Foster-Nyarko E."/>
            <person name="Jarju S."/>
            <person name="Secka A."/>
            <person name="Antonio M."/>
            <person name="Oren A."/>
            <person name="Chaudhuri R.R."/>
            <person name="La Ragione R."/>
            <person name="Hildebrand F."/>
            <person name="Pallen M.J."/>
        </authorList>
    </citation>
    <scope>NUCLEOTIDE SEQUENCE</scope>
    <source>
        <strain evidence="1">G3-3990</strain>
    </source>
</reference>
<dbReference type="PANTHER" id="PTHR33408">
    <property type="entry name" value="TRANSPOSASE"/>
    <property type="match status" value="1"/>
</dbReference>
<sequence>MIPFLESIRERYGRQSDEVVAYSGYGNEENYAYMEANGIDAYVKYNMFQTETGRRYADNAFLIRNMHYNSGKDYYVCPMGQHMERCGTRYPVSELGYRSEVAVYRADNCNGCPLR</sequence>
<name>A0A9D9N522_9BACT</name>
<dbReference type="Proteomes" id="UP000823641">
    <property type="component" value="Unassembled WGS sequence"/>
</dbReference>